<evidence type="ECO:0000256" key="1">
    <source>
        <dbReference type="SAM" id="SignalP"/>
    </source>
</evidence>
<dbReference type="InterPro" id="IPR001375">
    <property type="entry name" value="Peptidase_S9_cat"/>
</dbReference>
<dbReference type="PANTHER" id="PTHR42972:SF8">
    <property type="entry name" value="POLYHYDROXYBUTYRATE DEPOLYMERASE"/>
    <property type="match status" value="1"/>
</dbReference>
<dbReference type="GO" id="GO:0008236">
    <property type="term" value="F:serine-type peptidase activity"/>
    <property type="evidence" value="ECO:0007669"/>
    <property type="project" value="InterPro"/>
</dbReference>
<accession>A0A7W5FTA6</accession>
<reference evidence="3 4" key="1">
    <citation type="submission" date="2020-08" db="EMBL/GenBank/DDBJ databases">
        <title>Genomic Encyclopedia of Type Strains, Phase III (KMG-III): the genomes of soil and plant-associated and newly described type strains.</title>
        <authorList>
            <person name="Whitman W."/>
        </authorList>
    </citation>
    <scope>NUCLEOTIDE SEQUENCE [LARGE SCALE GENOMIC DNA]</scope>
    <source>
        <strain evidence="3 4">CECT 8897</strain>
    </source>
</reference>
<dbReference type="AlphaFoldDB" id="A0A7W5FTA6"/>
<keyword evidence="4" id="KW-1185">Reference proteome</keyword>
<organism evidence="3 4">
    <name type="scientific">Pseudoduganella violacea</name>
    <dbReference type="NCBI Taxonomy" id="1715466"/>
    <lineage>
        <taxon>Bacteria</taxon>
        <taxon>Pseudomonadati</taxon>
        <taxon>Pseudomonadota</taxon>
        <taxon>Betaproteobacteria</taxon>
        <taxon>Burkholderiales</taxon>
        <taxon>Oxalobacteraceae</taxon>
        <taxon>Telluria group</taxon>
        <taxon>Pseudoduganella</taxon>
    </lineage>
</organism>
<gene>
    <name evidence="3" type="ORF">FHS03_001024</name>
</gene>
<sequence length="356" mass="38199">MKESAFLLLGRSICLMAWPALACAQSDSLPAMGADLTRTSVSGISSGGFMTSQLATAYSGLFMGAGVIAAGPYYCAGTYGEQSLLENATAACMSPLDSTVAANAAVSWRNAQRFAAAGDIDAVSNLARQRVYIFSGANDRTVKPVVVNEVAKYYALAGAGKAQILYANNINAGHSIVTDREGDVPCSETREPFINNCGVKQAEVLLRHIYGERSAPASSAPLDGRFIRFKQSEFITGTRSSMDDEAYAYIPQSCEQNACVVHVAFHGCLQGAGRIGDRFYKGTGYNEFADKNNMIVLYPQAKASNGIPFNPKGCWDFWGYSDEDATRPAFYTRKAPQMAAVVAMVRRLGQPRSSKP</sequence>
<dbReference type="EMBL" id="JACHXD010000002">
    <property type="protein sequence ID" value="MBB3117998.1"/>
    <property type="molecule type" value="Genomic_DNA"/>
</dbReference>
<dbReference type="PANTHER" id="PTHR42972">
    <property type="entry name" value="TOL-PAL SYSTEM PROTEIN TOLB"/>
    <property type="match status" value="1"/>
</dbReference>
<protein>
    <submittedName>
        <fullName evidence="3">Poly(3-hydroxybutyrate) depolymerase</fullName>
    </submittedName>
</protein>
<evidence type="ECO:0000313" key="3">
    <source>
        <dbReference type="EMBL" id="MBB3117998.1"/>
    </source>
</evidence>
<feature type="domain" description="Peptidase S9 prolyl oligopeptidase catalytic" evidence="2">
    <location>
        <begin position="35"/>
        <end position="181"/>
    </location>
</feature>
<feature type="chain" id="PRO_5031495237" evidence="1">
    <location>
        <begin position="23"/>
        <end position="356"/>
    </location>
</feature>
<evidence type="ECO:0000313" key="4">
    <source>
        <dbReference type="Proteomes" id="UP000541535"/>
    </source>
</evidence>
<dbReference type="SUPFAM" id="SSF53474">
    <property type="entry name" value="alpha/beta-Hydrolases"/>
    <property type="match status" value="1"/>
</dbReference>
<proteinExistence type="predicted"/>
<dbReference type="InterPro" id="IPR029058">
    <property type="entry name" value="AB_hydrolase_fold"/>
</dbReference>
<name>A0A7W5FTA6_9BURK</name>
<keyword evidence="1" id="KW-0732">Signal</keyword>
<dbReference type="Gene3D" id="3.40.50.1820">
    <property type="entry name" value="alpha/beta hydrolase"/>
    <property type="match status" value="2"/>
</dbReference>
<dbReference type="RefSeq" id="WP_183439920.1">
    <property type="nucleotide sequence ID" value="NZ_JACHXD010000002.1"/>
</dbReference>
<evidence type="ECO:0000259" key="2">
    <source>
        <dbReference type="Pfam" id="PF00326"/>
    </source>
</evidence>
<comment type="caution">
    <text evidence="3">The sequence shown here is derived from an EMBL/GenBank/DDBJ whole genome shotgun (WGS) entry which is preliminary data.</text>
</comment>
<dbReference type="GO" id="GO:0006508">
    <property type="term" value="P:proteolysis"/>
    <property type="evidence" value="ECO:0007669"/>
    <property type="project" value="InterPro"/>
</dbReference>
<dbReference type="Pfam" id="PF00326">
    <property type="entry name" value="Peptidase_S9"/>
    <property type="match status" value="1"/>
</dbReference>
<feature type="signal peptide" evidence="1">
    <location>
        <begin position="1"/>
        <end position="22"/>
    </location>
</feature>
<dbReference type="Proteomes" id="UP000541535">
    <property type="component" value="Unassembled WGS sequence"/>
</dbReference>